<gene>
    <name evidence="2" type="ORF">MMIC_P2222</name>
</gene>
<keyword evidence="1" id="KW-1133">Transmembrane helix</keyword>
<dbReference type="Proteomes" id="UP000231632">
    <property type="component" value="Unassembled WGS sequence"/>
</dbReference>
<evidence type="ECO:0000313" key="2">
    <source>
        <dbReference type="EMBL" id="GAV21240.1"/>
    </source>
</evidence>
<sequence length="80" mass="9080">MPKLKHEEHHHGHQWGLRVGTEIVASTMIGLGLGFFLDRWLDTRPVFLIVFAIFGLAGGFMNLYQLMVVDLQKKNEASKS</sequence>
<organism evidence="2 3">
    <name type="scientific">Mariprofundus micogutta</name>
    <dbReference type="NCBI Taxonomy" id="1921010"/>
    <lineage>
        <taxon>Bacteria</taxon>
        <taxon>Pseudomonadati</taxon>
        <taxon>Pseudomonadota</taxon>
        <taxon>Candidatius Mariprofundia</taxon>
        <taxon>Mariprofundales</taxon>
        <taxon>Mariprofundaceae</taxon>
        <taxon>Mariprofundus</taxon>
    </lineage>
</organism>
<dbReference type="STRING" id="1921010.MMIC_P2222"/>
<dbReference type="OrthoDB" id="15401at2"/>
<evidence type="ECO:0000313" key="3">
    <source>
        <dbReference type="Proteomes" id="UP000231632"/>
    </source>
</evidence>
<keyword evidence="1" id="KW-0472">Membrane</keyword>
<evidence type="ECO:0000256" key="1">
    <source>
        <dbReference type="SAM" id="Phobius"/>
    </source>
</evidence>
<name>A0A1L8CQP4_9PROT</name>
<dbReference type="Pfam" id="PF09527">
    <property type="entry name" value="ATPase_gene1"/>
    <property type="match status" value="1"/>
</dbReference>
<feature type="transmembrane region" description="Helical" evidence="1">
    <location>
        <begin position="21"/>
        <end position="40"/>
    </location>
</feature>
<feature type="transmembrane region" description="Helical" evidence="1">
    <location>
        <begin position="46"/>
        <end position="64"/>
    </location>
</feature>
<reference evidence="2 3" key="1">
    <citation type="journal article" date="2017" name="Arch. Microbiol.">
        <title>Mariprofundus micogutta sp. nov., a novel iron-oxidizing zetaproteobacterium isolated from a deep-sea hydrothermal field at the Bayonnaise knoll of the Izu-Ogasawara arc, and a description of Mariprofundales ord. nov. and Zetaproteobacteria classis nov.</title>
        <authorList>
            <person name="Makita H."/>
            <person name="Tanaka E."/>
            <person name="Mitsunobu S."/>
            <person name="Miyazaki M."/>
            <person name="Nunoura T."/>
            <person name="Uematsu K."/>
            <person name="Takaki Y."/>
            <person name="Nishi S."/>
            <person name="Shimamura S."/>
            <person name="Takai K."/>
        </authorList>
    </citation>
    <scope>NUCLEOTIDE SEQUENCE [LARGE SCALE GENOMIC DNA]</scope>
    <source>
        <strain evidence="2 3">ET2</strain>
    </source>
</reference>
<proteinExistence type="predicted"/>
<comment type="caution">
    <text evidence="2">The sequence shown here is derived from an EMBL/GenBank/DDBJ whole genome shotgun (WGS) entry which is preliminary data.</text>
</comment>
<keyword evidence="3" id="KW-1185">Reference proteome</keyword>
<dbReference type="AlphaFoldDB" id="A0A1L8CQP4"/>
<dbReference type="InterPro" id="IPR032820">
    <property type="entry name" value="ATPase_put"/>
</dbReference>
<dbReference type="RefSeq" id="WP_072660541.1">
    <property type="nucleotide sequence ID" value="NZ_BDFD01000024.1"/>
</dbReference>
<protein>
    <submittedName>
        <fullName evidence="2">ATP synthase protein I</fullName>
    </submittedName>
</protein>
<keyword evidence="1" id="KW-0812">Transmembrane</keyword>
<accession>A0A1L8CQP4</accession>
<dbReference type="EMBL" id="BDFD01000024">
    <property type="protein sequence ID" value="GAV21240.1"/>
    <property type="molecule type" value="Genomic_DNA"/>
</dbReference>